<gene>
    <name evidence="2" type="ORF">HKN21_00760</name>
</gene>
<feature type="transmembrane region" description="Helical" evidence="1">
    <location>
        <begin position="28"/>
        <end position="47"/>
    </location>
</feature>
<dbReference type="Proteomes" id="UP000547674">
    <property type="component" value="Unassembled WGS sequence"/>
</dbReference>
<organism evidence="2 3">
    <name type="scientific">Eiseniibacteriota bacterium</name>
    <dbReference type="NCBI Taxonomy" id="2212470"/>
    <lineage>
        <taxon>Bacteria</taxon>
        <taxon>Candidatus Eiseniibacteriota</taxon>
    </lineage>
</organism>
<keyword evidence="1" id="KW-0472">Membrane</keyword>
<name>A0A7Y2E8E2_UNCEI</name>
<evidence type="ECO:0000256" key="1">
    <source>
        <dbReference type="SAM" id="Phobius"/>
    </source>
</evidence>
<evidence type="ECO:0000313" key="2">
    <source>
        <dbReference type="EMBL" id="NNF05265.1"/>
    </source>
</evidence>
<keyword evidence="1" id="KW-1133">Transmembrane helix</keyword>
<keyword evidence="1" id="KW-0812">Transmembrane</keyword>
<evidence type="ECO:0000313" key="3">
    <source>
        <dbReference type="Proteomes" id="UP000547674"/>
    </source>
</evidence>
<feature type="transmembrane region" description="Helical" evidence="1">
    <location>
        <begin position="59"/>
        <end position="79"/>
    </location>
</feature>
<protein>
    <submittedName>
        <fullName evidence="2">Uncharacterized protein</fullName>
    </submittedName>
</protein>
<comment type="caution">
    <text evidence="2">The sequence shown here is derived from an EMBL/GenBank/DDBJ whole genome shotgun (WGS) entry which is preliminary data.</text>
</comment>
<dbReference type="AlphaFoldDB" id="A0A7Y2E8E2"/>
<accession>A0A7Y2E8E2</accession>
<sequence>MAFVWPLFLTWMGTACLLNLRRCGRIHCYTSGPFFLIMAIISALHGFELVDLGPSGWSWISTITIVGGIALTWVPELALGRYRST</sequence>
<reference evidence="2 3" key="1">
    <citation type="submission" date="2020-03" db="EMBL/GenBank/DDBJ databases">
        <title>Metabolic flexibility allows generalist bacteria to become dominant in a frequently disturbed ecosystem.</title>
        <authorList>
            <person name="Chen Y.-J."/>
            <person name="Leung P.M."/>
            <person name="Bay S.K."/>
            <person name="Hugenholtz P."/>
            <person name="Kessler A.J."/>
            <person name="Shelley G."/>
            <person name="Waite D.W."/>
            <person name="Cook P.L."/>
            <person name="Greening C."/>
        </authorList>
    </citation>
    <scope>NUCLEOTIDE SEQUENCE [LARGE SCALE GENOMIC DNA]</scope>
    <source>
        <strain evidence="2">SS_bin_28</strain>
    </source>
</reference>
<dbReference type="EMBL" id="JABDJR010000022">
    <property type="protein sequence ID" value="NNF05265.1"/>
    <property type="molecule type" value="Genomic_DNA"/>
</dbReference>
<proteinExistence type="predicted"/>